<dbReference type="Proteomes" id="UP001549321">
    <property type="component" value="Unassembled WGS sequence"/>
</dbReference>
<evidence type="ECO:0000256" key="1">
    <source>
        <dbReference type="SAM" id="Phobius"/>
    </source>
</evidence>
<keyword evidence="3" id="KW-1185">Reference proteome</keyword>
<keyword evidence="1" id="KW-1133">Transmembrane helix</keyword>
<feature type="transmembrane region" description="Helical" evidence="1">
    <location>
        <begin position="37"/>
        <end position="56"/>
    </location>
</feature>
<feature type="transmembrane region" description="Helical" evidence="1">
    <location>
        <begin position="12"/>
        <end position="31"/>
    </location>
</feature>
<gene>
    <name evidence="2" type="ORF">ABIE08_001503</name>
</gene>
<organism evidence="2 3">
    <name type="scientific">Kaistia defluvii</name>
    <dbReference type="NCBI Taxonomy" id="410841"/>
    <lineage>
        <taxon>Bacteria</taxon>
        <taxon>Pseudomonadati</taxon>
        <taxon>Pseudomonadota</taxon>
        <taxon>Alphaproteobacteria</taxon>
        <taxon>Hyphomicrobiales</taxon>
        <taxon>Kaistiaceae</taxon>
        <taxon>Kaistia</taxon>
    </lineage>
</organism>
<keyword evidence="1" id="KW-0472">Membrane</keyword>
<sequence>MTDPKPSLDDKASRVAMVGIIAGMALTAAGMFAREPILGALGLIILFVAVVLRRPIARLLSPR</sequence>
<accession>A0ABV2QX71</accession>
<evidence type="ECO:0000313" key="3">
    <source>
        <dbReference type="Proteomes" id="UP001549321"/>
    </source>
</evidence>
<reference evidence="2 3" key="1">
    <citation type="submission" date="2024-06" db="EMBL/GenBank/DDBJ databases">
        <title>Sorghum-associated microbial communities from plants grown in Nebraska, USA.</title>
        <authorList>
            <person name="Schachtman D."/>
        </authorList>
    </citation>
    <scope>NUCLEOTIDE SEQUENCE [LARGE SCALE GENOMIC DNA]</scope>
    <source>
        <strain evidence="2 3">3207</strain>
    </source>
</reference>
<protein>
    <submittedName>
        <fullName evidence="2">Uncharacterized protein</fullName>
    </submittedName>
</protein>
<dbReference type="EMBL" id="JBEPSM010000001">
    <property type="protein sequence ID" value="MET4633590.1"/>
    <property type="molecule type" value="Genomic_DNA"/>
</dbReference>
<name>A0ABV2QX71_9HYPH</name>
<evidence type="ECO:0000313" key="2">
    <source>
        <dbReference type="EMBL" id="MET4633590.1"/>
    </source>
</evidence>
<dbReference type="RefSeq" id="WP_354549952.1">
    <property type="nucleotide sequence ID" value="NZ_JBEPSM010000001.1"/>
</dbReference>
<comment type="caution">
    <text evidence="2">The sequence shown here is derived from an EMBL/GenBank/DDBJ whole genome shotgun (WGS) entry which is preliminary data.</text>
</comment>
<keyword evidence="1" id="KW-0812">Transmembrane</keyword>
<proteinExistence type="predicted"/>